<dbReference type="EMBL" id="FOYZ01000002">
    <property type="protein sequence ID" value="SFR64731.1"/>
    <property type="molecule type" value="Genomic_DNA"/>
</dbReference>
<accession>A0A1I6IDF0</accession>
<name>A0A1I6IDF0_9FIRM</name>
<dbReference type="OrthoDB" id="1739721at2"/>
<dbReference type="RefSeq" id="WP_092559330.1">
    <property type="nucleotide sequence ID" value="NZ_FOYZ01000002.1"/>
</dbReference>
<keyword evidence="2" id="KW-1185">Reference proteome</keyword>
<sequence>MDRNEVMNTIRTIVYQVLRINIEDENDNILGCHHKYPVAYAIYIVERLEKIYGKGLYEIFAENDYTIWKLSNLTDAIIKVCSTNQKEVQE</sequence>
<proteinExistence type="predicted"/>
<protein>
    <submittedName>
        <fullName evidence="1">Uncharacterized protein</fullName>
    </submittedName>
</protein>
<dbReference type="STRING" id="37658.SAMN05661086_00723"/>
<reference evidence="1 2" key="1">
    <citation type="submission" date="2016-10" db="EMBL/GenBank/DDBJ databases">
        <authorList>
            <person name="de Groot N.N."/>
        </authorList>
    </citation>
    <scope>NUCLEOTIDE SEQUENCE [LARGE SCALE GENOMIC DNA]</scope>
    <source>
        <strain evidence="1 2">743A</strain>
    </source>
</reference>
<dbReference type="Proteomes" id="UP000199659">
    <property type="component" value="Unassembled WGS sequence"/>
</dbReference>
<evidence type="ECO:0000313" key="2">
    <source>
        <dbReference type="Proteomes" id="UP000199659"/>
    </source>
</evidence>
<gene>
    <name evidence="1" type="ORF">SAMN05661086_00723</name>
</gene>
<evidence type="ECO:0000313" key="1">
    <source>
        <dbReference type="EMBL" id="SFR64731.1"/>
    </source>
</evidence>
<organism evidence="1 2">
    <name type="scientific">Anaeromicropila populeti</name>
    <dbReference type="NCBI Taxonomy" id="37658"/>
    <lineage>
        <taxon>Bacteria</taxon>
        <taxon>Bacillati</taxon>
        <taxon>Bacillota</taxon>
        <taxon>Clostridia</taxon>
        <taxon>Lachnospirales</taxon>
        <taxon>Lachnospiraceae</taxon>
        <taxon>Anaeromicropila</taxon>
    </lineage>
</organism>
<dbReference type="AlphaFoldDB" id="A0A1I6IDF0"/>